<dbReference type="InterPro" id="IPR036737">
    <property type="entry name" value="OmpA-like_sf"/>
</dbReference>
<dbReference type="SUPFAM" id="SSF56925">
    <property type="entry name" value="OMPA-like"/>
    <property type="match status" value="1"/>
</dbReference>
<evidence type="ECO:0000256" key="2">
    <source>
        <dbReference type="ARBA" id="ARBA00022837"/>
    </source>
</evidence>
<dbReference type="Proteomes" id="UP000321580">
    <property type="component" value="Unassembled WGS sequence"/>
</dbReference>
<dbReference type="SUPFAM" id="SSF103088">
    <property type="entry name" value="OmpA-like"/>
    <property type="match status" value="1"/>
</dbReference>
<dbReference type="OrthoDB" id="1108826at2"/>
<keyword evidence="6" id="KW-1185">Reference proteome</keyword>
<dbReference type="Gene3D" id="4.10.1080.10">
    <property type="entry name" value="TSP type-3 repeat"/>
    <property type="match status" value="1"/>
</dbReference>
<protein>
    <submittedName>
        <fullName evidence="5">OmpA family protein</fullName>
    </submittedName>
</protein>
<dbReference type="GO" id="GO:0007155">
    <property type="term" value="P:cell adhesion"/>
    <property type="evidence" value="ECO:0007669"/>
    <property type="project" value="InterPro"/>
</dbReference>
<gene>
    <name evidence="5" type="ORF">FRY97_18985</name>
</gene>
<dbReference type="Pfam" id="PF02412">
    <property type="entry name" value="TSP_3"/>
    <property type="match status" value="4"/>
</dbReference>
<dbReference type="InterPro" id="IPR003367">
    <property type="entry name" value="Thrombospondin_3-like_rpt"/>
</dbReference>
<dbReference type="PANTHER" id="PTHR10199:SF119">
    <property type="entry name" value="RE20510P"/>
    <property type="match status" value="1"/>
</dbReference>
<dbReference type="PANTHER" id="PTHR10199">
    <property type="entry name" value="THROMBOSPONDIN"/>
    <property type="match status" value="1"/>
</dbReference>
<dbReference type="SUPFAM" id="SSF103647">
    <property type="entry name" value="TSP type-3 repeat"/>
    <property type="match status" value="2"/>
</dbReference>
<dbReference type="InterPro" id="IPR028974">
    <property type="entry name" value="TSP_type-3_rpt"/>
</dbReference>
<reference evidence="5 6" key="1">
    <citation type="submission" date="2019-08" db="EMBL/GenBank/DDBJ databases">
        <title>Genome of Phaeodactylibacter luteus.</title>
        <authorList>
            <person name="Bowman J.P."/>
        </authorList>
    </citation>
    <scope>NUCLEOTIDE SEQUENCE [LARGE SCALE GENOMIC DNA]</scope>
    <source>
        <strain evidence="5 6">KCTC 42180</strain>
    </source>
</reference>
<dbReference type="AlphaFoldDB" id="A0A5C6RHA3"/>
<evidence type="ECO:0000256" key="1">
    <source>
        <dbReference type="ARBA" id="ARBA00022729"/>
    </source>
</evidence>
<dbReference type="InterPro" id="IPR011250">
    <property type="entry name" value="OMP/PagP_B-barrel"/>
</dbReference>
<dbReference type="Gene3D" id="3.30.1330.60">
    <property type="entry name" value="OmpA-like domain"/>
    <property type="match status" value="1"/>
</dbReference>
<feature type="signal peptide" evidence="4">
    <location>
        <begin position="1"/>
        <end position="19"/>
    </location>
</feature>
<sequence>MKRSVLLISALLCISPVFAQKQWSFAPTAGLAVYQGDLSDSKYGDWQEGGFIYGASAGYWISTGLQARLQVLAGEFTGTDLNGSRAGRGFSFRTPMVEPSLMLEWHPITPLGEPAAFSPFIAAGIGGLWYDPRPRFRNANPDGEIPGEKEDLNAHIHSPALVFPIEVGAAVKVHPKWSVILKGGIRNPRTDYLDGISQAANAAQGDWYVTAQISARYRWGKKDADGDGVADEADRCPKEAGLARFQGCPDTDGDDIPDHEDACPKIAGLLNGCPDTDQDGVPDFVDQCPYLPGKPQSGGCPGSDTDADGIPDDEDLCPDRPGPVQRNGCPPEDTDRDGITDERDQCPRFAGGSDTYGCPSLLPAEGAEIPSLFFGPGAFILSDAQKVALRRVASQVMAEPGRLLLIQGAAELEEGLEIAQERAIQVYEYLLSWGVSRQRIDFSAYLTNSPDAAEGRDRRVNLLIGNF</sequence>
<proteinExistence type="predicted"/>
<comment type="caution">
    <text evidence="5">The sequence shown here is derived from an EMBL/GenBank/DDBJ whole genome shotgun (WGS) entry which is preliminary data.</text>
</comment>
<dbReference type="EMBL" id="VOOR01000058">
    <property type="protein sequence ID" value="TXB61464.1"/>
    <property type="molecule type" value="Genomic_DNA"/>
</dbReference>
<dbReference type="RefSeq" id="WP_147169153.1">
    <property type="nucleotide sequence ID" value="NZ_VOOR01000058.1"/>
</dbReference>
<accession>A0A5C6RHA3</accession>
<evidence type="ECO:0000313" key="6">
    <source>
        <dbReference type="Proteomes" id="UP000321580"/>
    </source>
</evidence>
<keyword evidence="1 4" id="KW-0732">Signal</keyword>
<feature type="region of interest" description="Disordered" evidence="3">
    <location>
        <begin position="292"/>
        <end position="343"/>
    </location>
</feature>
<evidence type="ECO:0000313" key="5">
    <source>
        <dbReference type="EMBL" id="TXB61464.1"/>
    </source>
</evidence>
<feature type="compositionally biased region" description="Acidic residues" evidence="3">
    <location>
        <begin position="305"/>
        <end position="316"/>
    </location>
</feature>
<keyword evidence="2" id="KW-0106">Calcium</keyword>
<name>A0A5C6RHA3_9BACT</name>
<evidence type="ECO:0000256" key="3">
    <source>
        <dbReference type="SAM" id="MobiDB-lite"/>
    </source>
</evidence>
<dbReference type="GO" id="GO:0005509">
    <property type="term" value="F:calcium ion binding"/>
    <property type="evidence" value="ECO:0007669"/>
    <property type="project" value="InterPro"/>
</dbReference>
<organism evidence="5 6">
    <name type="scientific">Phaeodactylibacter luteus</name>
    <dbReference type="NCBI Taxonomy" id="1564516"/>
    <lineage>
        <taxon>Bacteria</taxon>
        <taxon>Pseudomonadati</taxon>
        <taxon>Bacteroidota</taxon>
        <taxon>Saprospiria</taxon>
        <taxon>Saprospirales</taxon>
        <taxon>Haliscomenobacteraceae</taxon>
        <taxon>Phaeodactylibacter</taxon>
    </lineage>
</organism>
<evidence type="ECO:0000256" key="4">
    <source>
        <dbReference type="SAM" id="SignalP"/>
    </source>
</evidence>
<feature type="chain" id="PRO_5022732171" evidence="4">
    <location>
        <begin position="20"/>
        <end position="467"/>
    </location>
</feature>